<reference evidence="4" key="2">
    <citation type="submission" date="2017-02" db="EMBL/GenBank/DDBJ databases">
        <title>Sunflower complete genome.</title>
        <authorList>
            <person name="Langlade N."/>
            <person name="Munos S."/>
        </authorList>
    </citation>
    <scope>NUCLEOTIDE SEQUENCE [LARGE SCALE GENOMIC DNA]</scope>
    <source>
        <tissue evidence="4">Leaves</tissue>
    </source>
</reference>
<accession>A0A251SDA9</accession>
<dbReference type="Gene3D" id="1.20.225.20">
    <property type="entry name" value="Ub domain-containing protein, DC-UbP/UBTD2, N-terminal domain"/>
    <property type="match status" value="1"/>
</dbReference>
<sequence length="81" mass="9263">MYGYAFVVVIKYLLVLFTKLLIITFIILFYSNNIIFELCKKEIWDAIHAAAESDTELAKTILDSVGVVVHKPVCYDEIGYL</sequence>
<organism evidence="4 5">
    <name type="scientific">Helianthus annuus</name>
    <name type="common">Common sunflower</name>
    <dbReference type="NCBI Taxonomy" id="4232"/>
    <lineage>
        <taxon>Eukaryota</taxon>
        <taxon>Viridiplantae</taxon>
        <taxon>Streptophyta</taxon>
        <taxon>Embryophyta</taxon>
        <taxon>Tracheophyta</taxon>
        <taxon>Spermatophyta</taxon>
        <taxon>Magnoliopsida</taxon>
        <taxon>eudicotyledons</taxon>
        <taxon>Gunneridae</taxon>
        <taxon>Pentapetalae</taxon>
        <taxon>asterids</taxon>
        <taxon>campanulids</taxon>
        <taxon>Asterales</taxon>
        <taxon>Asteraceae</taxon>
        <taxon>Asteroideae</taxon>
        <taxon>Heliantheae alliance</taxon>
        <taxon>Heliantheae</taxon>
        <taxon>Helianthus</taxon>
    </lineage>
</organism>
<keyword evidence="1" id="KW-0812">Transmembrane</keyword>
<name>A0A251SDA9_HELAN</name>
<evidence type="ECO:0000259" key="2">
    <source>
        <dbReference type="Pfam" id="PF16455"/>
    </source>
</evidence>
<keyword evidence="1" id="KW-1133">Transmembrane helix</keyword>
<proteinExistence type="predicted"/>
<dbReference type="Gramene" id="mRNA:HanXRQr2_Chr15g0716641">
    <property type="protein sequence ID" value="CDS:HanXRQr2_Chr15g0716641.1"/>
    <property type="gene ID" value="HanXRQr2_Chr15g0716641"/>
</dbReference>
<dbReference type="InterPro" id="IPR038169">
    <property type="entry name" value="DC-UbP/UBTD2_N_sf"/>
</dbReference>
<dbReference type="InParanoid" id="A0A251SDA9"/>
<dbReference type="Proteomes" id="UP000215914">
    <property type="component" value="Chromosome 15"/>
</dbReference>
<dbReference type="InterPro" id="IPR032752">
    <property type="entry name" value="DC-UbP/UBTD2_N"/>
</dbReference>
<dbReference type="AlphaFoldDB" id="A0A251SDA9"/>
<feature type="domain" description="DC-UbP/UBTD2 N-terminal" evidence="2">
    <location>
        <begin position="39"/>
        <end position="80"/>
    </location>
</feature>
<protein>
    <submittedName>
        <fullName evidence="3">DC-UbP/UBTD2 domain superfamily protein</fullName>
    </submittedName>
</protein>
<gene>
    <name evidence="4" type="ORF">HannXRQ_Chr15g0495191</name>
    <name evidence="3" type="ORF">HanXRQr2_Chr15g0716641</name>
</gene>
<keyword evidence="5" id="KW-1185">Reference proteome</keyword>
<evidence type="ECO:0000313" key="5">
    <source>
        <dbReference type="Proteomes" id="UP000215914"/>
    </source>
</evidence>
<reference evidence="3 5" key="1">
    <citation type="journal article" date="2017" name="Nature">
        <title>The sunflower genome provides insights into oil metabolism, flowering and Asterid evolution.</title>
        <authorList>
            <person name="Badouin H."/>
            <person name="Gouzy J."/>
            <person name="Grassa C.J."/>
            <person name="Murat F."/>
            <person name="Staton S.E."/>
            <person name="Cottret L."/>
            <person name="Lelandais-Briere C."/>
            <person name="Owens G.L."/>
            <person name="Carrere S."/>
            <person name="Mayjonade B."/>
            <person name="Legrand L."/>
            <person name="Gill N."/>
            <person name="Kane N.C."/>
            <person name="Bowers J.E."/>
            <person name="Hubner S."/>
            <person name="Bellec A."/>
            <person name="Berard A."/>
            <person name="Berges H."/>
            <person name="Blanchet N."/>
            <person name="Boniface M.C."/>
            <person name="Brunel D."/>
            <person name="Catrice O."/>
            <person name="Chaidir N."/>
            <person name="Claudel C."/>
            <person name="Donnadieu C."/>
            <person name="Faraut T."/>
            <person name="Fievet G."/>
            <person name="Helmstetter N."/>
            <person name="King M."/>
            <person name="Knapp S.J."/>
            <person name="Lai Z."/>
            <person name="Le Paslier M.C."/>
            <person name="Lippi Y."/>
            <person name="Lorenzon L."/>
            <person name="Mandel J.R."/>
            <person name="Marage G."/>
            <person name="Marchand G."/>
            <person name="Marquand E."/>
            <person name="Bret-Mestries E."/>
            <person name="Morien E."/>
            <person name="Nambeesan S."/>
            <person name="Nguyen T."/>
            <person name="Pegot-Espagnet P."/>
            <person name="Pouilly N."/>
            <person name="Raftis F."/>
            <person name="Sallet E."/>
            <person name="Schiex T."/>
            <person name="Thomas J."/>
            <person name="Vandecasteele C."/>
            <person name="Vares D."/>
            <person name="Vear F."/>
            <person name="Vautrin S."/>
            <person name="Crespi M."/>
            <person name="Mangin B."/>
            <person name="Burke J.M."/>
            <person name="Salse J."/>
            <person name="Munos S."/>
            <person name="Vincourt P."/>
            <person name="Rieseberg L.H."/>
            <person name="Langlade N.B."/>
        </authorList>
    </citation>
    <scope>NUCLEOTIDE SEQUENCE [LARGE SCALE GENOMIC DNA]</scope>
    <source>
        <strain evidence="5">cv. SF193</strain>
        <tissue evidence="3">Leaves</tissue>
    </source>
</reference>
<evidence type="ECO:0000256" key="1">
    <source>
        <dbReference type="SAM" id="Phobius"/>
    </source>
</evidence>
<evidence type="ECO:0000313" key="3">
    <source>
        <dbReference type="EMBL" id="KAF5766549.1"/>
    </source>
</evidence>
<reference evidence="3" key="3">
    <citation type="submission" date="2020-06" db="EMBL/GenBank/DDBJ databases">
        <title>Helianthus annuus Genome sequencing and assembly Release 2.</title>
        <authorList>
            <person name="Gouzy J."/>
            <person name="Langlade N."/>
            <person name="Munos S."/>
        </authorList>
    </citation>
    <scope>NUCLEOTIDE SEQUENCE</scope>
    <source>
        <tissue evidence="3">Leaves</tissue>
    </source>
</reference>
<keyword evidence="1" id="KW-0472">Membrane</keyword>
<evidence type="ECO:0000313" key="4">
    <source>
        <dbReference type="EMBL" id="OTF96531.1"/>
    </source>
</evidence>
<dbReference type="EMBL" id="CM007904">
    <property type="protein sequence ID" value="OTF96531.1"/>
    <property type="molecule type" value="Genomic_DNA"/>
</dbReference>
<dbReference type="EMBL" id="MNCJ02000330">
    <property type="protein sequence ID" value="KAF5766549.1"/>
    <property type="molecule type" value="Genomic_DNA"/>
</dbReference>
<feature type="transmembrane region" description="Helical" evidence="1">
    <location>
        <begin position="12"/>
        <end position="31"/>
    </location>
</feature>
<dbReference type="Pfam" id="PF16455">
    <property type="entry name" value="UBD"/>
    <property type="match status" value="1"/>
</dbReference>